<name>A0A840TQ62_9BACT</name>
<evidence type="ECO:0000313" key="2">
    <source>
        <dbReference type="EMBL" id="MBB5286486.1"/>
    </source>
</evidence>
<comment type="caution">
    <text evidence="2">The sequence shown here is derived from an EMBL/GenBank/DDBJ whole genome shotgun (WGS) entry which is preliminary data.</text>
</comment>
<dbReference type="AlphaFoldDB" id="A0A840TQ62"/>
<keyword evidence="3" id="KW-1185">Reference proteome</keyword>
<evidence type="ECO:0000259" key="1">
    <source>
        <dbReference type="Pfam" id="PF00535"/>
    </source>
</evidence>
<gene>
    <name evidence="2" type="ORF">HNQ92_004647</name>
</gene>
<dbReference type="Proteomes" id="UP000557307">
    <property type="component" value="Unassembled WGS sequence"/>
</dbReference>
<dbReference type="EMBL" id="JACHGF010000010">
    <property type="protein sequence ID" value="MBB5286486.1"/>
    <property type="molecule type" value="Genomic_DNA"/>
</dbReference>
<dbReference type="SUPFAM" id="SSF53448">
    <property type="entry name" value="Nucleotide-diphospho-sugar transferases"/>
    <property type="match status" value="1"/>
</dbReference>
<accession>A0A840TQ62</accession>
<protein>
    <recommendedName>
        <fullName evidence="1">Glycosyltransferase 2-like domain-containing protein</fullName>
    </recommendedName>
</protein>
<dbReference type="Pfam" id="PF00535">
    <property type="entry name" value="Glycos_transf_2"/>
    <property type="match status" value="1"/>
</dbReference>
<dbReference type="InterPro" id="IPR001173">
    <property type="entry name" value="Glyco_trans_2-like"/>
</dbReference>
<dbReference type="Gene3D" id="3.90.550.10">
    <property type="entry name" value="Spore Coat Polysaccharide Biosynthesis Protein SpsA, Chain A"/>
    <property type="match status" value="1"/>
</dbReference>
<dbReference type="InterPro" id="IPR029044">
    <property type="entry name" value="Nucleotide-diphossugar_trans"/>
</dbReference>
<organism evidence="2 3">
    <name type="scientific">Rhabdobacter roseus</name>
    <dbReference type="NCBI Taxonomy" id="1655419"/>
    <lineage>
        <taxon>Bacteria</taxon>
        <taxon>Pseudomonadati</taxon>
        <taxon>Bacteroidota</taxon>
        <taxon>Cytophagia</taxon>
        <taxon>Cytophagales</taxon>
        <taxon>Cytophagaceae</taxon>
        <taxon>Rhabdobacter</taxon>
    </lineage>
</organism>
<feature type="domain" description="Glycosyltransferase 2-like" evidence="1">
    <location>
        <begin position="4"/>
        <end position="106"/>
    </location>
</feature>
<reference evidence="2 3" key="1">
    <citation type="submission" date="2020-08" db="EMBL/GenBank/DDBJ databases">
        <title>Genomic Encyclopedia of Type Strains, Phase IV (KMG-IV): sequencing the most valuable type-strain genomes for metagenomic binning, comparative biology and taxonomic classification.</title>
        <authorList>
            <person name="Goeker M."/>
        </authorList>
    </citation>
    <scope>NUCLEOTIDE SEQUENCE [LARGE SCALE GENOMIC DNA]</scope>
    <source>
        <strain evidence="2 3">DSM 105074</strain>
    </source>
</reference>
<sequence>MHKLYQTIESIFQQNVQPDIIHVWLAKKEFSKPSIPNSLLRLQKRGVRIDFVDENLRPYNKLYYAWQQYPKAKIITIDDDIIYPRNWLEGLMKANQTHPNDIICYRGHDLRLRDTVTLMPYKEMKRKNNLSTESSFELMPTGVSGVLYPPGSLHEEVLNKSLFMEIVPTGDDIWFKCCALLNNTKSRRVLPHNIHFRMVKDSQSTSLYYTNVILNKNDDQLKNSFDHFNLYPFIALR</sequence>
<proteinExistence type="predicted"/>
<evidence type="ECO:0000313" key="3">
    <source>
        <dbReference type="Proteomes" id="UP000557307"/>
    </source>
</evidence>